<dbReference type="EMBL" id="JABEBT010000001">
    <property type="protein sequence ID" value="KAF7640400.1"/>
    <property type="molecule type" value="Genomic_DNA"/>
</dbReference>
<evidence type="ECO:0000313" key="3">
    <source>
        <dbReference type="EMBL" id="KAF7640400.1"/>
    </source>
</evidence>
<dbReference type="GO" id="GO:0040029">
    <property type="term" value="P:epigenetic regulation of gene expression"/>
    <property type="evidence" value="ECO:0007669"/>
    <property type="project" value="TreeGrafter"/>
</dbReference>
<organism evidence="3 4">
    <name type="scientific">Meloidogyne graminicola</name>
    <dbReference type="NCBI Taxonomy" id="189291"/>
    <lineage>
        <taxon>Eukaryota</taxon>
        <taxon>Metazoa</taxon>
        <taxon>Ecdysozoa</taxon>
        <taxon>Nematoda</taxon>
        <taxon>Chromadorea</taxon>
        <taxon>Rhabditida</taxon>
        <taxon>Tylenchina</taxon>
        <taxon>Tylenchomorpha</taxon>
        <taxon>Tylenchoidea</taxon>
        <taxon>Meloidogynidae</taxon>
        <taxon>Meloidogyninae</taxon>
        <taxon>Meloidogyne</taxon>
    </lineage>
</organism>
<dbReference type="AlphaFoldDB" id="A0A8T0A4D2"/>
<dbReference type="InterPro" id="IPR023801">
    <property type="entry name" value="His_deacetylse_dom"/>
</dbReference>
<dbReference type="PRINTS" id="PR01270">
    <property type="entry name" value="HDASUPER"/>
</dbReference>
<dbReference type="GO" id="GO:0141221">
    <property type="term" value="F:histone deacetylase activity, hydrolytic mechanism"/>
    <property type="evidence" value="ECO:0007669"/>
    <property type="project" value="UniProtKB-EC"/>
</dbReference>
<dbReference type="OrthoDB" id="424012at2759"/>
<reference evidence="3" key="1">
    <citation type="journal article" date="2020" name="Ecol. Evol.">
        <title>Genome structure and content of the rice root-knot nematode (Meloidogyne graminicola).</title>
        <authorList>
            <person name="Phan N.T."/>
            <person name="Danchin E.G.J."/>
            <person name="Klopp C."/>
            <person name="Perfus-Barbeoch L."/>
            <person name="Kozlowski D.K."/>
            <person name="Koutsovoulos G.D."/>
            <person name="Lopez-Roques C."/>
            <person name="Bouchez O."/>
            <person name="Zahm M."/>
            <person name="Besnard G."/>
            <person name="Bellafiore S."/>
        </authorList>
    </citation>
    <scope>NUCLEOTIDE SEQUENCE</scope>
    <source>
        <strain evidence="3">VN-18</strain>
    </source>
</reference>
<dbReference type="SUPFAM" id="SSF52768">
    <property type="entry name" value="Arginase/deacetylase"/>
    <property type="match status" value="1"/>
</dbReference>
<comment type="catalytic activity">
    <reaction evidence="1">
        <text>N(6)-acetyl-L-lysyl-[histone] + H2O = L-lysyl-[histone] + acetate</text>
        <dbReference type="Rhea" id="RHEA:58196"/>
        <dbReference type="Rhea" id="RHEA-COMP:9845"/>
        <dbReference type="Rhea" id="RHEA-COMP:11338"/>
        <dbReference type="ChEBI" id="CHEBI:15377"/>
        <dbReference type="ChEBI" id="CHEBI:29969"/>
        <dbReference type="ChEBI" id="CHEBI:30089"/>
        <dbReference type="ChEBI" id="CHEBI:61930"/>
        <dbReference type="EC" id="3.5.1.98"/>
    </reaction>
</comment>
<accession>A0A8T0A4D2</accession>
<proteinExistence type="predicted"/>
<name>A0A8T0A4D2_9BILA</name>
<evidence type="ECO:0000256" key="1">
    <source>
        <dbReference type="ARBA" id="ARBA00048287"/>
    </source>
</evidence>
<protein>
    <submittedName>
        <fullName evidence="3">Hist_deacetyl domain-containing protein</fullName>
    </submittedName>
</protein>
<keyword evidence="4" id="KW-1185">Reference proteome</keyword>
<dbReference type="PANTHER" id="PTHR10625:SF45">
    <property type="entry name" value="HISTONE DEACETYLASE DOMAIN-CONTAINING PROTEIN"/>
    <property type="match status" value="1"/>
</dbReference>
<gene>
    <name evidence="3" type="ORF">Mgra_00000220</name>
</gene>
<evidence type="ECO:0000313" key="4">
    <source>
        <dbReference type="Proteomes" id="UP000605970"/>
    </source>
</evidence>
<sequence>MSPPKTNNNYNNNSLNNNFIKYSSSITPLPPTFFVTDRRMLAHKNEWDPDHIDTPKRLEAVLDMLEKCSLLAVGSALKAMEAVLEYNNNNKNEEKRQQRIEEPIIHSPNSFAAIRPPGHHASAETSCGFCIFNNVAICAKKARQMGIERVFILDWDVHAGQGTQYCIEGDPGILLVSAHRYENGQFWPELVESDIINEYKNTINVPLNEIGYGDAEYSALMHFLVLPLIQQWQPGLILVSCGFDAGIGDPQGEMEVSPAGFGYMTSLLAQLGIPLCLVLEGGYFLESVVQGTRFCIQALLNRTPPVVNFCNRSPSPKFLSTLYNVLRIFKHQTINNNNNFNLFNSFLYQLNTLRYSICSAIDRRKRRELTPIGEISNGKTNEGEKEEEFEKIIYFGDRKSVQIALATNTYPTRGQYPPRVPSIEKQFSLRLKQLNEQYYSNNLNERTILDLKIEINGKLLLLLPNGIVNKLNGKELVQFNNCQQFLIFYYYVRI</sequence>
<feature type="domain" description="Histone deacetylase" evidence="2">
    <location>
        <begin position="64"/>
        <end position="298"/>
    </location>
</feature>
<evidence type="ECO:0000259" key="2">
    <source>
        <dbReference type="Pfam" id="PF00850"/>
    </source>
</evidence>
<dbReference type="Gene3D" id="3.40.800.20">
    <property type="entry name" value="Histone deacetylase domain"/>
    <property type="match status" value="1"/>
</dbReference>
<dbReference type="Proteomes" id="UP000605970">
    <property type="component" value="Unassembled WGS sequence"/>
</dbReference>
<dbReference type="InterPro" id="IPR037138">
    <property type="entry name" value="His_deacetylse_dom_sf"/>
</dbReference>
<dbReference type="InterPro" id="IPR023696">
    <property type="entry name" value="Ureohydrolase_dom_sf"/>
</dbReference>
<dbReference type="GO" id="GO:0000118">
    <property type="term" value="C:histone deacetylase complex"/>
    <property type="evidence" value="ECO:0007669"/>
    <property type="project" value="TreeGrafter"/>
</dbReference>
<dbReference type="PANTHER" id="PTHR10625">
    <property type="entry name" value="HISTONE DEACETYLASE HDAC1-RELATED"/>
    <property type="match status" value="1"/>
</dbReference>
<comment type="caution">
    <text evidence="3">The sequence shown here is derived from an EMBL/GenBank/DDBJ whole genome shotgun (WGS) entry which is preliminary data.</text>
</comment>
<dbReference type="Pfam" id="PF00850">
    <property type="entry name" value="Hist_deacetyl"/>
    <property type="match status" value="1"/>
</dbReference>
<dbReference type="InterPro" id="IPR000286">
    <property type="entry name" value="HDACs"/>
</dbReference>